<feature type="domain" description="GST N-terminal" evidence="3">
    <location>
        <begin position="2"/>
        <end position="83"/>
    </location>
</feature>
<dbReference type="InterPro" id="IPR004045">
    <property type="entry name" value="Glutathione_S-Trfase_N"/>
</dbReference>
<keyword evidence="5" id="KW-0251">Elongation factor</keyword>
<dbReference type="RefSeq" id="XP_024682203.1">
    <property type="nucleotide sequence ID" value="XM_024829807.1"/>
</dbReference>
<dbReference type="SFLD" id="SFLDG00358">
    <property type="entry name" value="Main_(cytGST)"/>
    <property type="match status" value="1"/>
</dbReference>
<dbReference type="SFLD" id="SFLDS00019">
    <property type="entry name" value="Glutathione_Transferase_(cytos"/>
    <property type="match status" value="1"/>
</dbReference>
<evidence type="ECO:0000313" key="5">
    <source>
        <dbReference type="EMBL" id="PKX93608.1"/>
    </source>
</evidence>
<dbReference type="InterPro" id="IPR036282">
    <property type="entry name" value="Glutathione-S-Trfase_C_sf"/>
</dbReference>
<dbReference type="STRING" id="1392255.A0A2I1C7J4"/>
<dbReference type="Pfam" id="PF00043">
    <property type="entry name" value="GST_C"/>
    <property type="match status" value="1"/>
</dbReference>
<evidence type="ECO:0000259" key="4">
    <source>
        <dbReference type="PROSITE" id="PS50405"/>
    </source>
</evidence>
<evidence type="ECO:0000313" key="6">
    <source>
        <dbReference type="Proteomes" id="UP000234474"/>
    </source>
</evidence>
<reference evidence="6" key="1">
    <citation type="journal article" date="2018" name="Proc. Natl. Acad. Sci. U.S.A.">
        <title>Linking secondary metabolites to gene clusters through genome sequencing of six diverse Aspergillus species.</title>
        <authorList>
            <person name="Kaerboelling I."/>
            <person name="Vesth T.C."/>
            <person name="Frisvad J.C."/>
            <person name="Nybo J.L."/>
            <person name="Theobald S."/>
            <person name="Kuo A."/>
            <person name="Bowyer P."/>
            <person name="Matsuda Y."/>
            <person name="Mondo S."/>
            <person name="Lyhne E.K."/>
            <person name="Kogle M.E."/>
            <person name="Clum A."/>
            <person name="Lipzen A."/>
            <person name="Salamov A."/>
            <person name="Ngan C.Y."/>
            <person name="Daum C."/>
            <person name="Chiniquy J."/>
            <person name="Barry K."/>
            <person name="LaButti K."/>
            <person name="Haridas S."/>
            <person name="Simmons B.A."/>
            <person name="Magnuson J.K."/>
            <person name="Mortensen U.H."/>
            <person name="Larsen T.O."/>
            <person name="Grigoriev I.V."/>
            <person name="Baker S.E."/>
            <person name="Andersen M.R."/>
        </authorList>
    </citation>
    <scope>NUCLEOTIDE SEQUENCE [LARGE SCALE GENOMIC DNA]</scope>
    <source>
        <strain evidence="6">IBT 16806</strain>
    </source>
</reference>
<evidence type="ECO:0000256" key="1">
    <source>
        <dbReference type="ARBA" id="ARBA00007409"/>
    </source>
</evidence>
<dbReference type="Proteomes" id="UP000234474">
    <property type="component" value="Unassembled WGS sequence"/>
</dbReference>
<dbReference type="InterPro" id="IPR010987">
    <property type="entry name" value="Glutathione-S-Trfase_C-like"/>
</dbReference>
<protein>
    <submittedName>
        <fullName evidence="5">Putative translation elongation factor eEF-1B gamma subunit</fullName>
    </submittedName>
</protein>
<sequence length="220" mass="24573">MSFGTIYSYPNNPRVMKVLAAANLNNLTISTPAFKIGTDNRTPEFLAKFPFGKVPAFEGADGTKLVESDAIAQYVAESGPASAQLLGTKPVERAAIRQWIAFADGEIQNPLIPLILPRIGYGAYDEGVEKKNLEKLERSLAYLEGHLRGRNWIATEEKLSLADISVAATLYWAFSHIVDREMRQKYPFVVSWYEKTIESEGVKQAFGEKKFVEKREIPKA</sequence>
<dbReference type="PANTHER" id="PTHR43986:SF10">
    <property type="entry name" value="ELONGATION FACTOR EEF-1B GAMMA SUBUNIT, PUTATIVE (AFU_ORTHOLOGUE AFUA_1G17120)-RELATED"/>
    <property type="match status" value="1"/>
</dbReference>
<evidence type="ECO:0000259" key="3">
    <source>
        <dbReference type="PROSITE" id="PS50404"/>
    </source>
</evidence>
<dbReference type="SUPFAM" id="SSF47616">
    <property type="entry name" value="GST C-terminal domain-like"/>
    <property type="match status" value="1"/>
</dbReference>
<dbReference type="InterPro" id="IPR036249">
    <property type="entry name" value="Thioredoxin-like_sf"/>
</dbReference>
<dbReference type="VEuPathDB" id="FungiDB:P174DRAFT_459768"/>
<dbReference type="EMBL" id="MSZS01000004">
    <property type="protein sequence ID" value="PKX93608.1"/>
    <property type="molecule type" value="Genomic_DNA"/>
</dbReference>
<dbReference type="PANTHER" id="PTHR43986">
    <property type="entry name" value="ELONGATION FACTOR 1-GAMMA"/>
    <property type="match status" value="1"/>
</dbReference>
<dbReference type="Gene3D" id="1.20.1050.10">
    <property type="match status" value="1"/>
</dbReference>
<keyword evidence="5" id="KW-0648">Protein biosynthesis</keyword>
<name>A0A2I1C7J4_ASPN1</name>
<keyword evidence="6" id="KW-1185">Reference proteome</keyword>
<dbReference type="FunFam" id="3.40.30.10:FF:000148">
    <property type="entry name" value="Elongation factor 1B gamma"/>
    <property type="match status" value="1"/>
</dbReference>
<dbReference type="CDD" id="cd03181">
    <property type="entry name" value="GST_C_EF1Bgamma_like"/>
    <property type="match status" value="1"/>
</dbReference>
<gene>
    <name evidence="5" type="ORF">P174DRAFT_459768</name>
</gene>
<accession>A0A2I1C7J4</accession>
<dbReference type="CDD" id="cd03044">
    <property type="entry name" value="GST_N_EF1Bgamma"/>
    <property type="match status" value="1"/>
</dbReference>
<dbReference type="OrthoDB" id="249703at2759"/>
<proteinExistence type="inferred from homology"/>
<dbReference type="Pfam" id="PF02798">
    <property type="entry name" value="GST_N"/>
    <property type="match status" value="1"/>
</dbReference>
<dbReference type="InterPro" id="IPR050802">
    <property type="entry name" value="EF-GSTs"/>
</dbReference>
<dbReference type="OMA" id="WICYAQG"/>
<dbReference type="Gene3D" id="3.40.30.10">
    <property type="entry name" value="Glutaredoxin"/>
    <property type="match status" value="1"/>
</dbReference>
<comment type="similarity">
    <text evidence="1 2">Belongs to the GST superfamily.</text>
</comment>
<dbReference type="SUPFAM" id="SSF52833">
    <property type="entry name" value="Thioredoxin-like"/>
    <property type="match status" value="1"/>
</dbReference>
<dbReference type="PROSITE" id="PS50404">
    <property type="entry name" value="GST_NTER"/>
    <property type="match status" value="1"/>
</dbReference>
<evidence type="ECO:0000256" key="2">
    <source>
        <dbReference type="RuleBase" id="RU003494"/>
    </source>
</evidence>
<dbReference type="PROSITE" id="PS50405">
    <property type="entry name" value="GST_CTER"/>
    <property type="match status" value="1"/>
</dbReference>
<feature type="domain" description="GST C-terminal" evidence="4">
    <location>
        <begin position="89"/>
        <end position="220"/>
    </location>
</feature>
<dbReference type="FunFam" id="1.20.1050.10:FF:000006">
    <property type="entry name" value="Elongation factor 1 gamma"/>
    <property type="match status" value="1"/>
</dbReference>
<dbReference type="GeneID" id="36537133"/>
<dbReference type="InterPro" id="IPR004046">
    <property type="entry name" value="GST_C"/>
</dbReference>
<dbReference type="GO" id="GO:0003746">
    <property type="term" value="F:translation elongation factor activity"/>
    <property type="evidence" value="ECO:0007669"/>
    <property type="project" value="UniProtKB-KW"/>
</dbReference>
<comment type="caution">
    <text evidence="5">The sequence shown here is derived from an EMBL/GenBank/DDBJ whole genome shotgun (WGS) entry which is preliminary data.</text>
</comment>
<dbReference type="InterPro" id="IPR040079">
    <property type="entry name" value="Glutathione_S-Trfase"/>
</dbReference>
<dbReference type="AlphaFoldDB" id="A0A2I1C7J4"/>
<dbReference type="GO" id="GO:0005634">
    <property type="term" value="C:nucleus"/>
    <property type="evidence" value="ECO:0007669"/>
    <property type="project" value="TreeGrafter"/>
</dbReference>
<organism evidence="5 6">
    <name type="scientific">Aspergillus novofumigatus (strain IBT 16806)</name>
    <dbReference type="NCBI Taxonomy" id="1392255"/>
    <lineage>
        <taxon>Eukaryota</taxon>
        <taxon>Fungi</taxon>
        <taxon>Dikarya</taxon>
        <taxon>Ascomycota</taxon>
        <taxon>Pezizomycotina</taxon>
        <taxon>Eurotiomycetes</taxon>
        <taxon>Eurotiomycetidae</taxon>
        <taxon>Eurotiales</taxon>
        <taxon>Aspergillaceae</taxon>
        <taxon>Aspergillus</taxon>
        <taxon>Aspergillus subgen. Fumigati</taxon>
    </lineage>
</organism>
<dbReference type="GO" id="GO:0005737">
    <property type="term" value="C:cytoplasm"/>
    <property type="evidence" value="ECO:0007669"/>
    <property type="project" value="TreeGrafter"/>
</dbReference>